<dbReference type="GeneID" id="79805888"/>
<dbReference type="Pfam" id="PF01243">
    <property type="entry name" value="PNPOx_N"/>
    <property type="match status" value="1"/>
</dbReference>
<evidence type="ECO:0000313" key="2">
    <source>
        <dbReference type="EMBL" id="AYJ37329.1"/>
    </source>
</evidence>
<dbReference type="EMBL" id="CP032744">
    <property type="protein sequence ID" value="AYJ37329.1"/>
    <property type="molecule type" value="Genomic_DNA"/>
</dbReference>
<organism evidence="2 5">
    <name type="scientific">Lactiplantibacillus paraplantarum</name>
    <dbReference type="NCBI Taxonomy" id="60520"/>
    <lineage>
        <taxon>Bacteria</taxon>
        <taxon>Bacillati</taxon>
        <taxon>Bacillota</taxon>
        <taxon>Bacilli</taxon>
        <taxon>Lactobacillales</taxon>
        <taxon>Lactobacillaceae</taxon>
        <taxon>Lactiplantibacillus</taxon>
    </lineage>
</organism>
<evidence type="ECO:0000313" key="3">
    <source>
        <dbReference type="EMBL" id="GBF01067.1"/>
    </source>
</evidence>
<dbReference type="AlphaFoldDB" id="A0AAD0X6Y5"/>
<dbReference type="EMBL" id="BDOR01000002">
    <property type="protein sequence ID" value="GBF01067.1"/>
    <property type="molecule type" value="Genomic_DNA"/>
</dbReference>
<dbReference type="Proteomes" id="UP000236162">
    <property type="component" value="Unassembled WGS sequence"/>
</dbReference>
<reference evidence="3 4" key="1">
    <citation type="submission" date="2017-04" db="EMBL/GenBank/DDBJ databases">
        <title>In vitro and in silico characterization of Lactobacillus paraplantarum D2-1, a starter culture for soymilk fermentation.</title>
        <authorList>
            <person name="Endo A."/>
            <person name="Sasaki F."/>
            <person name="Maeno S."/>
            <person name="Kanesaki Y."/>
            <person name="Kubota E."/>
            <person name="Torres G.A."/>
            <person name="Tomita S."/>
            <person name="Nakagawa J."/>
        </authorList>
    </citation>
    <scope>NUCLEOTIDE SEQUENCE [LARGE SCALE GENOMIC DNA]</scope>
    <source>
        <strain evidence="3 4">D2-1</strain>
    </source>
</reference>
<gene>
    <name evidence="2" type="ORF">LP667_00130</name>
    <name evidence="3" type="ORF">LPPLD21_00570</name>
</gene>
<proteinExistence type="predicted"/>
<accession>A0AAD0X6Y5</accession>
<evidence type="ECO:0000313" key="4">
    <source>
        <dbReference type="Proteomes" id="UP000236162"/>
    </source>
</evidence>
<evidence type="ECO:0000259" key="1">
    <source>
        <dbReference type="Pfam" id="PF01243"/>
    </source>
</evidence>
<dbReference type="InterPro" id="IPR011576">
    <property type="entry name" value="Pyridox_Oxase_N"/>
</dbReference>
<dbReference type="InterPro" id="IPR012349">
    <property type="entry name" value="Split_barrel_FMN-bd"/>
</dbReference>
<evidence type="ECO:0000313" key="5">
    <source>
        <dbReference type="Proteomes" id="UP000277896"/>
    </source>
</evidence>
<name>A0AAD0X6Y5_9LACO</name>
<reference evidence="2 5" key="2">
    <citation type="submission" date="2018-10" db="EMBL/GenBank/DDBJ databases">
        <title>Genome seuquencing of Lactobacillus species.</title>
        <authorList>
            <person name="Baek C."/>
            <person name="Yi H."/>
        </authorList>
    </citation>
    <scope>NUCLEOTIDE SEQUENCE [LARGE SCALE GENOMIC DNA]</scope>
    <source>
        <strain evidence="2 5">DSM 10667</strain>
    </source>
</reference>
<protein>
    <submittedName>
        <fullName evidence="2">Pyridoxamine 5'-phosphate oxidase family protein</fullName>
    </submittedName>
</protein>
<keyword evidence="4" id="KW-1185">Reference proteome</keyword>
<dbReference type="RefSeq" id="WP_033609247.1">
    <property type="nucleotide sequence ID" value="NZ_BDOR01000002.1"/>
</dbReference>
<feature type="domain" description="Pyridoxamine 5'-phosphate oxidase N-terminal" evidence="1">
    <location>
        <begin position="8"/>
        <end position="93"/>
    </location>
</feature>
<dbReference type="SUPFAM" id="SSF50475">
    <property type="entry name" value="FMN-binding split barrel"/>
    <property type="match status" value="1"/>
</dbReference>
<dbReference type="Proteomes" id="UP000277896">
    <property type="component" value="Chromosome"/>
</dbReference>
<sequence length="147" mass="17092">MQHTTRQAALNMIQTAPVFTLATVDADGYPTMVALSPLPVRRSLETLYFYTSRQTSTTQNIQNWRQASLFYYQLSDYASIMLRGTLTLVGNNVFDQDWRAELTEFQQRLNYKDPVILRFQTSSIKIRQMMTIDHLELVDHPTNDHLT</sequence>
<dbReference type="Gene3D" id="2.30.110.10">
    <property type="entry name" value="Electron Transport, Fmn-binding Protein, Chain A"/>
    <property type="match status" value="1"/>
</dbReference>